<organism evidence="4 5">
    <name type="scientific">Sinorhizobium glycinis</name>
    <dbReference type="NCBI Taxonomy" id="1472378"/>
    <lineage>
        <taxon>Bacteria</taxon>
        <taxon>Pseudomonadati</taxon>
        <taxon>Pseudomonadota</taxon>
        <taxon>Alphaproteobacteria</taxon>
        <taxon>Hyphomicrobiales</taxon>
        <taxon>Rhizobiaceae</taxon>
        <taxon>Sinorhizobium/Ensifer group</taxon>
        <taxon>Sinorhizobium</taxon>
    </lineage>
</organism>
<comment type="caution">
    <text evidence="4">The sequence shown here is derived from an EMBL/GenBank/DDBJ whole genome shotgun (WGS) entry which is preliminary data.</text>
</comment>
<evidence type="ECO:0000313" key="4">
    <source>
        <dbReference type="EMBL" id="OAP35148.1"/>
    </source>
</evidence>
<dbReference type="Pfam" id="PF11800">
    <property type="entry name" value="RP-C_C"/>
    <property type="match status" value="1"/>
</dbReference>
<dbReference type="InterPro" id="IPR036390">
    <property type="entry name" value="WH_DNA-bd_sf"/>
</dbReference>
<evidence type="ECO:0000313" key="5">
    <source>
        <dbReference type="Proteomes" id="UP000094025"/>
    </source>
</evidence>
<reference evidence="4 5" key="1">
    <citation type="journal article" date="2016" name="Int. J. Syst. Evol. Microbiol.">
        <title>Ensifer glycinis sp. nov., an novel rhizobial species associated with Glycine spp.</title>
        <authorList>
            <person name="Yan H."/>
            <person name="Yan J."/>
            <person name="Sui X.H."/>
            <person name="Wang E.T."/>
            <person name="Chen W.X."/>
            <person name="Zhang X.X."/>
            <person name="Chen W.F."/>
        </authorList>
    </citation>
    <scope>NUCLEOTIDE SEQUENCE [LARGE SCALE GENOMIC DNA]</scope>
    <source>
        <strain evidence="4 5">CCBAU 23380</strain>
    </source>
</reference>
<proteinExistence type="predicted"/>
<evidence type="ECO:0000256" key="1">
    <source>
        <dbReference type="SAM" id="MobiDB-lite"/>
    </source>
</evidence>
<dbReference type="RefSeq" id="WP_064244391.1">
    <property type="nucleotide sequence ID" value="NZ_LPUX01000067.1"/>
</dbReference>
<gene>
    <name evidence="4" type="ORF">AU381_25685</name>
</gene>
<dbReference type="SUPFAM" id="SSF46785">
    <property type="entry name" value="Winged helix' DNA-binding domain"/>
    <property type="match status" value="1"/>
</dbReference>
<feature type="domain" description="Plasmid replication protein C N-terminal" evidence="2">
    <location>
        <begin position="13"/>
        <end position="184"/>
    </location>
</feature>
<dbReference type="InterPro" id="IPR047611">
    <property type="entry name" value="RepABC_RepC"/>
</dbReference>
<sequence length="425" mass="46962">MGNTQIHQRPIGRRITPQRAQFRRLAESADIGTVTRAQLAVLAQSLTCTGLINGTESHLLVALINTVPAESFDRSGRPIVFKSNQQLAFEIGRSVGRVSRMLSSLFDAGLITMQDSGNYKRYPIRNGDGEITDGCGIDLRILIVRYAELDELVRQVRAQKKAADAALRRYRGALRNAHYALSAAARLSEDSLSRIGARIERVSNIVGIAGKASSRVLRRATALLEWLIERMMQLPRRSTEAQETQNMTCPYVENGMHKQITTRHPFDESNQERRSANAEQLSSPKAGSASKWAFEESLRRGRSKINQPRRLPQAMVALQDVIRAVPALKTYGFAPSSWADLARAVPLMCRFAGISEDARARAVEQMGEQQAAVAVAVTLEKYDRQEVSSPGGYLRAVTDRAGAGELHLARSVFGLAARNSMEVRH</sequence>
<feature type="region of interest" description="Disordered" evidence="1">
    <location>
        <begin position="265"/>
        <end position="288"/>
    </location>
</feature>
<feature type="compositionally biased region" description="Basic and acidic residues" evidence="1">
    <location>
        <begin position="265"/>
        <end position="276"/>
    </location>
</feature>
<dbReference type="AlphaFoldDB" id="A0A178XIV6"/>
<dbReference type="InterPro" id="IPR021760">
    <property type="entry name" value="RepC_C"/>
</dbReference>
<dbReference type="Pfam" id="PF03428">
    <property type="entry name" value="RP-C"/>
    <property type="match status" value="1"/>
</dbReference>
<dbReference type="InterPro" id="IPR005090">
    <property type="entry name" value="RepC_N"/>
</dbReference>
<evidence type="ECO:0000259" key="2">
    <source>
        <dbReference type="Pfam" id="PF03428"/>
    </source>
</evidence>
<dbReference type="OrthoDB" id="7488837at2"/>
<dbReference type="STRING" id="1472378.AU381_25685"/>
<dbReference type="EMBL" id="LPUX01000067">
    <property type="protein sequence ID" value="OAP35148.1"/>
    <property type="molecule type" value="Genomic_DNA"/>
</dbReference>
<protein>
    <submittedName>
        <fullName evidence="4">Replication protein C</fullName>
    </submittedName>
</protein>
<feature type="domain" description="Plasmid replication protein C C-terminal" evidence="3">
    <location>
        <begin position="318"/>
        <end position="417"/>
    </location>
</feature>
<name>A0A178XIV6_9HYPH</name>
<dbReference type="NCBIfam" id="NF040974">
    <property type="entry name" value="RepABC_RepC"/>
    <property type="match status" value="1"/>
</dbReference>
<keyword evidence="5" id="KW-1185">Reference proteome</keyword>
<evidence type="ECO:0000259" key="3">
    <source>
        <dbReference type="Pfam" id="PF11800"/>
    </source>
</evidence>
<accession>A0A178XIV6</accession>
<dbReference type="Proteomes" id="UP000094025">
    <property type="component" value="Unassembled WGS sequence"/>
</dbReference>